<name>A0ABZ1B2T9_9ACTN</name>
<evidence type="ECO:0000313" key="1">
    <source>
        <dbReference type="EMBL" id="WRL65113.1"/>
    </source>
</evidence>
<dbReference type="RefSeq" id="WP_324276437.1">
    <property type="nucleotide sequence ID" value="NZ_CP141261.1"/>
</dbReference>
<proteinExistence type="predicted"/>
<evidence type="ECO:0000313" key="2">
    <source>
        <dbReference type="Proteomes" id="UP001324287"/>
    </source>
</evidence>
<accession>A0ABZ1B2T9</accession>
<dbReference type="Proteomes" id="UP001324287">
    <property type="component" value="Chromosome"/>
</dbReference>
<dbReference type="EMBL" id="CP141261">
    <property type="protein sequence ID" value="WRL65113.1"/>
    <property type="molecule type" value="Genomic_DNA"/>
</dbReference>
<sequence length="96" mass="10340">MTLTWNGRRREMYFQDGPWFDLAPDRGPAEVLATYDNGLPAAVVAPFGRGAVGVVGPHPEASPDWYSDSGLPVPADVRADLTQDLVDRVMQAGRAG</sequence>
<gene>
    <name evidence="1" type="ORF">U6N30_05340</name>
</gene>
<protein>
    <submittedName>
        <fullName evidence="1">Uncharacterized protein</fullName>
    </submittedName>
</protein>
<keyword evidence="2" id="KW-1185">Reference proteome</keyword>
<reference evidence="1 2" key="1">
    <citation type="submission" date="2023-12" db="EMBL/GenBank/DDBJ databases">
        <title>Blastococcus brunescens sp. nov., an actonobacterium isolated from sandstone collected in sahara desert.</title>
        <authorList>
            <person name="Gtari M."/>
            <person name="Ghodhbane F."/>
        </authorList>
    </citation>
    <scope>NUCLEOTIDE SEQUENCE [LARGE SCALE GENOMIC DNA]</scope>
    <source>
        <strain evidence="1 2">BMG 8361</strain>
    </source>
</reference>
<organism evidence="1 2">
    <name type="scientific">Blastococcus brunescens</name>
    <dbReference type="NCBI Taxonomy" id="1564165"/>
    <lineage>
        <taxon>Bacteria</taxon>
        <taxon>Bacillati</taxon>
        <taxon>Actinomycetota</taxon>
        <taxon>Actinomycetes</taxon>
        <taxon>Geodermatophilales</taxon>
        <taxon>Geodermatophilaceae</taxon>
        <taxon>Blastococcus</taxon>
    </lineage>
</organism>